<sequence>MHFITLLALFGTLSTSHLLPRASSTPQCVGLSAESNNGDRKMAIVIDASGSMTTNDPTNLRLAAGKSVLDWLITKSEATGGKKQDYVTVIEFSDKATLDYSLGDPANAYDAVAGIRITGGTYIASGVEMAIAQLTASGTGNTADRSGIVVFTDGEDSYPNLLVDQINNATKAGIRVSFGYLTSSIYQDTKVQGAIMNSGGAFFTISAAKDSNTFINGILVNGLTKQDNPNGDNSVLLSGLDASHYIAGSETQNLKYNARKSEVLIFTVQSVDAGNLDVQIKSGKKVLASGHTSYSYKTFSVTSPGDGEISVDVTAKNAPKNSIFIVGVDSNLPTQNCTVGIGKPGGGGRNKAATIGGGVGGGLGALGLMLVGGYYLWK</sequence>
<feature type="signal peptide" evidence="2">
    <location>
        <begin position="1"/>
        <end position="16"/>
    </location>
</feature>
<evidence type="ECO:0000259" key="3">
    <source>
        <dbReference type="PROSITE" id="PS50234"/>
    </source>
</evidence>
<dbReference type="InterPro" id="IPR002035">
    <property type="entry name" value="VWF_A"/>
</dbReference>
<evidence type="ECO:0000313" key="5">
    <source>
        <dbReference type="Proteomes" id="UP000193144"/>
    </source>
</evidence>
<gene>
    <name evidence="4" type="ORF">BCR34DRAFT_489081</name>
</gene>
<feature type="non-terminal residue" evidence="4">
    <location>
        <position position="378"/>
    </location>
</feature>
<evidence type="ECO:0000256" key="1">
    <source>
        <dbReference type="SAM" id="Phobius"/>
    </source>
</evidence>
<dbReference type="CDD" id="cd00198">
    <property type="entry name" value="vWFA"/>
    <property type="match status" value="1"/>
</dbReference>
<evidence type="ECO:0000313" key="4">
    <source>
        <dbReference type="EMBL" id="ORY07916.1"/>
    </source>
</evidence>
<comment type="caution">
    <text evidence="4">The sequence shown here is derived from an EMBL/GenBank/DDBJ whole genome shotgun (WGS) entry which is preliminary data.</text>
</comment>
<dbReference type="SUPFAM" id="SSF53300">
    <property type="entry name" value="vWA-like"/>
    <property type="match status" value="1"/>
</dbReference>
<dbReference type="SMART" id="SM00327">
    <property type="entry name" value="VWA"/>
    <property type="match status" value="1"/>
</dbReference>
<evidence type="ECO:0000256" key="2">
    <source>
        <dbReference type="SAM" id="SignalP"/>
    </source>
</evidence>
<feature type="transmembrane region" description="Helical" evidence="1">
    <location>
        <begin position="355"/>
        <end position="377"/>
    </location>
</feature>
<dbReference type="EMBL" id="MCFA01000105">
    <property type="protein sequence ID" value="ORY07916.1"/>
    <property type="molecule type" value="Genomic_DNA"/>
</dbReference>
<feature type="chain" id="PRO_5012260032" evidence="2">
    <location>
        <begin position="17"/>
        <end position="378"/>
    </location>
</feature>
<keyword evidence="1" id="KW-0472">Membrane</keyword>
<feature type="domain" description="VWFA" evidence="3">
    <location>
        <begin position="41"/>
        <end position="176"/>
    </location>
</feature>
<reference evidence="4 5" key="1">
    <citation type="submission" date="2016-07" db="EMBL/GenBank/DDBJ databases">
        <title>Pervasive Adenine N6-methylation of Active Genes in Fungi.</title>
        <authorList>
            <consortium name="DOE Joint Genome Institute"/>
            <person name="Mondo S.J."/>
            <person name="Dannebaum R.O."/>
            <person name="Kuo R.C."/>
            <person name="Labutti K."/>
            <person name="Haridas S."/>
            <person name="Kuo A."/>
            <person name="Salamov A."/>
            <person name="Ahrendt S.R."/>
            <person name="Lipzen A."/>
            <person name="Sullivan W."/>
            <person name="Andreopoulos W.B."/>
            <person name="Clum A."/>
            <person name="Lindquist E."/>
            <person name="Daum C."/>
            <person name="Ramamoorthy G.K."/>
            <person name="Gryganskyi A."/>
            <person name="Culley D."/>
            <person name="Magnuson J.K."/>
            <person name="James T.Y."/>
            <person name="O'Malley M.A."/>
            <person name="Stajich J.E."/>
            <person name="Spatafora J.W."/>
            <person name="Visel A."/>
            <person name="Grigoriev I.V."/>
        </authorList>
    </citation>
    <scope>NUCLEOTIDE SEQUENCE [LARGE SCALE GENOMIC DNA]</scope>
    <source>
        <strain evidence="4 5">CBS 115471</strain>
    </source>
</reference>
<name>A0A1Y1ZCG0_9PLEO</name>
<dbReference type="PROSITE" id="PS50234">
    <property type="entry name" value="VWFA"/>
    <property type="match status" value="1"/>
</dbReference>
<dbReference type="Gene3D" id="3.40.50.410">
    <property type="entry name" value="von Willebrand factor, type A domain"/>
    <property type="match status" value="1"/>
</dbReference>
<keyword evidence="1" id="KW-1133">Transmembrane helix</keyword>
<proteinExistence type="predicted"/>
<dbReference type="Pfam" id="PF13519">
    <property type="entry name" value="VWA_2"/>
    <property type="match status" value="1"/>
</dbReference>
<accession>A0A1Y1ZCG0</accession>
<dbReference type="InterPro" id="IPR036465">
    <property type="entry name" value="vWFA_dom_sf"/>
</dbReference>
<dbReference type="OrthoDB" id="301415at2759"/>
<dbReference type="AlphaFoldDB" id="A0A1Y1ZCG0"/>
<dbReference type="Proteomes" id="UP000193144">
    <property type="component" value="Unassembled WGS sequence"/>
</dbReference>
<dbReference type="STRING" id="1231657.A0A1Y1ZCG0"/>
<keyword evidence="2" id="KW-0732">Signal</keyword>
<keyword evidence="5" id="KW-1185">Reference proteome</keyword>
<organism evidence="4 5">
    <name type="scientific">Clohesyomyces aquaticus</name>
    <dbReference type="NCBI Taxonomy" id="1231657"/>
    <lineage>
        <taxon>Eukaryota</taxon>
        <taxon>Fungi</taxon>
        <taxon>Dikarya</taxon>
        <taxon>Ascomycota</taxon>
        <taxon>Pezizomycotina</taxon>
        <taxon>Dothideomycetes</taxon>
        <taxon>Pleosporomycetidae</taxon>
        <taxon>Pleosporales</taxon>
        <taxon>Lindgomycetaceae</taxon>
        <taxon>Clohesyomyces</taxon>
    </lineage>
</organism>
<protein>
    <submittedName>
        <fullName evidence="4">von Willebrand factor type A domain-domain-containing protein</fullName>
    </submittedName>
</protein>
<keyword evidence="1" id="KW-0812">Transmembrane</keyword>